<dbReference type="InterPro" id="IPR011011">
    <property type="entry name" value="Znf_FYVE_PHD"/>
</dbReference>
<evidence type="ECO:0000313" key="1">
    <source>
        <dbReference type="EMBL" id="KAI0296930.1"/>
    </source>
</evidence>
<dbReference type="AlphaFoldDB" id="A0AAD4LZN2"/>
<dbReference type="PANTHER" id="PTHR46364">
    <property type="entry name" value="OS08G0421900 PROTEIN"/>
    <property type="match status" value="1"/>
</dbReference>
<dbReference type="InterPro" id="IPR013083">
    <property type="entry name" value="Znf_RING/FYVE/PHD"/>
</dbReference>
<dbReference type="SUPFAM" id="SSF57903">
    <property type="entry name" value="FYVE/PHD zinc finger"/>
    <property type="match status" value="1"/>
</dbReference>
<evidence type="ECO:0000313" key="2">
    <source>
        <dbReference type="Proteomes" id="UP001203297"/>
    </source>
</evidence>
<dbReference type="Gene3D" id="3.30.40.10">
    <property type="entry name" value="Zinc/RING finger domain, C3HC4 (zinc finger)"/>
    <property type="match status" value="1"/>
</dbReference>
<comment type="caution">
    <text evidence="1">The sequence shown here is derived from an EMBL/GenBank/DDBJ whole genome shotgun (WGS) entry which is preliminary data.</text>
</comment>
<organism evidence="1 2">
    <name type="scientific">Multifurca ochricompacta</name>
    <dbReference type="NCBI Taxonomy" id="376703"/>
    <lineage>
        <taxon>Eukaryota</taxon>
        <taxon>Fungi</taxon>
        <taxon>Dikarya</taxon>
        <taxon>Basidiomycota</taxon>
        <taxon>Agaricomycotina</taxon>
        <taxon>Agaricomycetes</taxon>
        <taxon>Russulales</taxon>
        <taxon>Russulaceae</taxon>
        <taxon>Multifurca</taxon>
    </lineage>
</organism>
<reference evidence="1" key="1">
    <citation type="journal article" date="2022" name="New Phytol.">
        <title>Evolutionary transition to the ectomycorrhizal habit in the genomes of a hyperdiverse lineage of mushroom-forming fungi.</title>
        <authorList>
            <person name="Looney B."/>
            <person name="Miyauchi S."/>
            <person name="Morin E."/>
            <person name="Drula E."/>
            <person name="Courty P.E."/>
            <person name="Kohler A."/>
            <person name="Kuo A."/>
            <person name="LaButti K."/>
            <person name="Pangilinan J."/>
            <person name="Lipzen A."/>
            <person name="Riley R."/>
            <person name="Andreopoulos W."/>
            <person name="He G."/>
            <person name="Johnson J."/>
            <person name="Nolan M."/>
            <person name="Tritt A."/>
            <person name="Barry K.W."/>
            <person name="Grigoriev I.V."/>
            <person name="Nagy L.G."/>
            <person name="Hibbett D."/>
            <person name="Henrissat B."/>
            <person name="Matheny P.B."/>
            <person name="Labbe J."/>
            <person name="Martin F.M."/>
        </authorList>
    </citation>
    <scope>NUCLEOTIDE SEQUENCE</scope>
    <source>
        <strain evidence="1">BPL690</strain>
    </source>
</reference>
<sequence length="275" mass="31286">MQITSKHVGDRSMVLLWEGHRGAQNERGDTDTSCYGKFERSLAQDRQLISTLSINGKATVVEYDETSLKQEPIAIDCFYTRRTFNSLFGSVTPLVEKGITCICRRPYNPDETDLMHLCPRTGCKRWYHESCLRENGHVSNKPSERYIQEFMDIPTARQYRVPPDLLRLACMPIIKGGGGTRYGVAGNVKVTWEAREWAQLYAGTPWSESRPGLLMNGITLDRWLDGLEGVEVEELIYPDDERGSERLFAPKMIPQEEEDEEPLLPYVCPSCGKSI</sequence>
<name>A0AAD4LZN2_9AGAM</name>
<gene>
    <name evidence="1" type="ORF">B0F90DRAFT_1004295</name>
</gene>
<dbReference type="EMBL" id="WTXG01000043">
    <property type="protein sequence ID" value="KAI0296930.1"/>
    <property type="molecule type" value="Genomic_DNA"/>
</dbReference>
<keyword evidence="2" id="KW-1185">Reference proteome</keyword>
<dbReference type="Proteomes" id="UP001203297">
    <property type="component" value="Unassembled WGS sequence"/>
</dbReference>
<proteinExistence type="predicted"/>
<protein>
    <submittedName>
        <fullName evidence="1">Uncharacterized protein</fullName>
    </submittedName>
</protein>
<accession>A0AAD4LZN2</accession>